<dbReference type="AlphaFoldDB" id="A0A4U1BHW2"/>
<sequence>MNTIEGFQPSPRFFDDTHFPRGFARSGHFSISEVSILEQYGRRLKALAEGSAQPCSDAETLFVAMAKGQRPAESKVEHAWTKYIAKSQRRKLFTMSSKCASTSKDDEDEAPADSDDLIELD</sequence>
<dbReference type="OrthoDB" id="6400110at2"/>
<dbReference type="InterPro" id="IPR007335">
    <property type="entry name" value="DUF413"/>
</dbReference>
<dbReference type="Proteomes" id="UP000305675">
    <property type="component" value="Unassembled WGS sequence"/>
</dbReference>
<accession>A0A4U1BHW2</accession>
<evidence type="ECO:0000313" key="5">
    <source>
        <dbReference type="Proteomes" id="UP000305675"/>
    </source>
</evidence>
<gene>
    <name evidence="4" type="ORF">FCL42_17985</name>
</gene>
<protein>
    <recommendedName>
        <fullName evidence="2">Macrodomain Ori protein</fullName>
    </recommendedName>
</protein>
<evidence type="ECO:0000256" key="2">
    <source>
        <dbReference type="ARBA" id="ARBA00093628"/>
    </source>
</evidence>
<evidence type="ECO:0000313" key="4">
    <source>
        <dbReference type="EMBL" id="TKB50887.1"/>
    </source>
</evidence>
<keyword evidence="5" id="KW-1185">Reference proteome</keyword>
<proteinExistence type="inferred from homology"/>
<dbReference type="EMBL" id="SWCJ01000019">
    <property type="protein sequence ID" value="TKB50887.1"/>
    <property type="molecule type" value="Genomic_DNA"/>
</dbReference>
<comment type="similarity">
    <text evidence="1">Belongs to the MaoP family.</text>
</comment>
<reference evidence="4 5" key="1">
    <citation type="submission" date="2019-04" db="EMBL/GenBank/DDBJ databases">
        <authorList>
            <person name="Hwang J.C."/>
        </authorList>
    </citation>
    <scope>NUCLEOTIDE SEQUENCE [LARGE SCALE GENOMIC DNA]</scope>
    <source>
        <strain evidence="4 5">IMCC35002</strain>
    </source>
</reference>
<dbReference type="Pfam" id="PF04219">
    <property type="entry name" value="DUF413"/>
    <property type="match status" value="1"/>
</dbReference>
<organism evidence="4 5">
    <name type="scientific">Ferrimonas aestuarii</name>
    <dbReference type="NCBI Taxonomy" id="2569539"/>
    <lineage>
        <taxon>Bacteria</taxon>
        <taxon>Pseudomonadati</taxon>
        <taxon>Pseudomonadota</taxon>
        <taxon>Gammaproteobacteria</taxon>
        <taxon>Alteromonadales</taxon>
        <taxon>Ferrimonadaceae</taxon>
        <taxon>Ferrimonas</taxon>
    </lineage>
</organism>
<feature type="compositionally biased region" description="Acidic residues" evidence="3">
    <location>
        <begin position="105"/>
        <end position="121"/>
    </location>
</feature>
<feature type="region of interest" description="Disordered" evidence="3">
    <location>
        <begin position="93"/>
        <end position="121"/>
    </location>
</feature>
<evidence type="ECO:0000256" key="3">
    <source>
        <dbReference type="SAM" id="MobiDB-lite"/>
    </source>
</evidence>
<comment type="caution">
    <text evidence="4">The sequence shown here is derived from an EMBL/GenBank/DDBJ whole genome shotgun (WGS) entry which is preliminary data.</text>
</comment>
<evidence type="ECO:0000256" key="1">
    <source>
        <dbReference type="ARBA" id="ARBA00093464"/>
    </source>
</evidence>
<dbReference type="RefSeq" id="WP_136864821.1">
    <property type="nucleotide sequence ID" value="NZ_SWCJ01000019.1"/>
</dbReference>
<name>A0A4U1BHW2_9GAMM</name>